<reference evidence="2" key="1">
    <citation type="journal article" date="2023" name="Mol. Phylogenet. Evol.">
        <title>Genome-scale phylogeny and comparative genomics of the fungal order Sordariales.</title>
        <authorList>
            <person name="Hensen N."/>
            <person name="Bonometti L."/>
            <person name="Westerberg I."/>
            <person name="Brannstrom I.O."/>
            <person name="Guillou S."/>
            <person name="Cros-Aarteil S."/>
            <person name="Calhoun S."/>
            <person name="Haridas S."/>
            <person name="Kuo A."/>
            <person name="Mondo S."/>
            <person name="Pangilinan J."/>
            <person name="Riley R."/>
            <person name="LaButti K."/>
            <person name="Andreopoulos B."/>
            <person name="Lipzen A."/>
            <person name="Chen C."/>
            <person name="Yan M."/>
            <person name="Daum C."/>
            <person name="Ng V."/>
            <person name="Clum A."/>
            <person name="Steindorff A."/>
            <person name="Ohm R.A."/>
            <person name="Martin F."/>
            <person name="Silar P."/>
            <person name="Natvig D.O."/>
            <person name="Lalanne C."/>
            <person name="Gautier V."/>
            <person name="Ament-Velasquez S.L."/>
            <person name="Kruys A."/>
            <person name="Hutchinson M.I."/>
            <person name="Powell A.J."/>
            <person name="Barry K."/>
            <person name="Miller A.N."/>
            <person name="Grigoriev I.V."/>
            <person name="Debuchy R."/>
            <person name="Gladieux P."/>
            <person name="Hiltunen Thoren M."/>
            <person name="Johannesson H."/>
        </authorList>
    </citation>
    <scope>NUCLEOTIDE SEQUENCE</scope>
    <source>
        <strain evidence="2">CBS 892.96</strain>
    </source>
</reference>
<reference evidence="2" key="2">
    <citation type="submission" date="2023-05" db="EMBL/GenBank/DDBJ databases">
        <authorList>
            <consortium name="Lawrence Berkeley National Laboratory"/>
            <person name="Steindorff A."/>
            <person name="Hensen N."/>
            <person name="Bonometti L."/>
            <person name="Westerberg I."/>
            <person name="Brannstrom I.O."/>
            <person name="Guillou S."/>
            <person name="Cros-Aarteil S."/>
            <person name="Calhoun S."/>
            <person name="Haridas S."/>
            <person name="Kuo A."/>
            <person name="Mondo S."/>
            <person name="Pangilinan J."/>
            <person name="Riley R."/>
            <person name="Labutti K."/>
            <person name="Andreopoulos B."/>
            <person name="Lipzen A."/>
            <person name="Chen C."/>
            <person name="Yanf M."/>
            <person name="Daum C."/>
            <person name="Ng V."/>
            <person name="Clum A."/>
            <person name="Ohm R."/>
            <person name="Martin F."/>
            <person name="Silar P."/>
            <person name="Natvig D."/>
            <person name="Lalanne C."/>
            <person name="Gautier V."/>
            <person name="Ament-Velasquez S.L."/>
            <person name="Kruys A."/>
            <person name="Hutchinson M.I."/>
            <person name="Powell A.J."/>
            <person name="Barry K."/>
            <person name="Miller A.N."/>
            <person name="Grigoriev I.V."/>
            <person name="Debuchy R."/>
            <person name="Gladieux P."/>
            <person name="Thoren M.H."/>
            <person name="Johannesson H."/>
        </authorList>
    </citation>
    <scope>NUCLEOTIDE SEQUENCE</scope>
    <source>
        <strain evidence="2">CBS 892.96</strain>
    </source>
</reference>
<accession>A0AAN6WH41</accession>
<sequence>MIIYPPLSPSPLSPTLTLSLSSPLPSSRPAVLENPKSKPQLHTHLHHQTYNSLLSLPLAFSISIPSPGLLSPSNIRTAPVELNLYFSHNRSCALLRDLDDFFTLKNGCDGISPPVGQSTTSTPNIPGGDDGSLLSPELVAEKIDRLKELLFQWERIIPVHNSKRREGSQVQNNIGEEGWKEWWEERAQVLRGRIAEEEDETAEDDVPFVPDQRTGVVNRDDTDKEDVPFVPDRRDAGAIEDGLSCRRGSIMAEIADSSVWRDEDDDYDDDVSFIPDHRKSTAEDNTDNEHTPFVPDRRRNTMEDTPKQTVRIGIDDPGRQGGEIPLFLDRVNANRDNKDRLRVLRSRNHHRRFKTAELESLLQQLLGQVLQKEMRMRLRGLRNDNTALEHFLRRREGDCGGR</sequence>
<feature type="region of interest" description="Disordered" evidence="1">
    <location>
        <begin position="276"/>
        <end position="305"/>
    </location>
</feature>
<gene>
    <name evidence="2" type="ORF">QBC36DRAFT_317555</name>
</gene>
<dbReference type="AlphaFoldDB" id="A0AAN6WH41"/>
<protein>
    <submittedName>
        <fullName evidence="2">Uncharacterized protein</fullName>
    </submittedName>
</protein>
<dbReference type="EMBL" id="MU866085">
    <property type="protein sequence ID" value="KAK4181649.1"/>
    <property type="molecule type" value="Genomic_DNA"/>
</dbReference>
<feature type="compositionally biased region" description="Acidic residues" evidence="1">
    <location>
        <begin position="197"/>
        <end position="206"/>
    </location>
</feature>
<evidence type="ECO:0000313" key="3">
    <source>
        <dbReference type="Proteomes" id="UP001302321"/>
    </source>
</evidence>
<evidence type="ECO:0000313" key="2">
    <source>
        <dbReference type="EMBL" id="KAK4181649.1"/>
    </source>
</evidence>
<organism evidence="2 3">
    <name type="scientific">Triangularia setosa</name>
    <dbReference type="NCBI Taxonomy" id="2587417"/>
    <lineage>
        <taxon>Eukaryota</taxon>
        <taxon>Fungi</taxon>
        <taxon>Dikarya</taxon>
        <taxon>Ascomycota</taxon>
        <taxon>Pezizomycotina</taxon>
        <taxon>Sordariomycetes</taxon>
        <taxon>Sordariomycetidae</taxon>
        <taxon>Sordariales</taxon>
        <taxon>Podosporaceae</taxon>
        <taxon>Triangularia</taxon>
    </lineage>
</organism>
<comment type="caution">
    <text evidence="2">The sequence shown here is derived from an EMBL/GenBank/DDBJ whole genome shotgun (WGS) entry which is preliminary data.</text>
</comment>
<feature type="region of interest" description="Disordered" evidence="1">
    <location>
        <begin position="197"/>
        <end position="232"/>
    </location>
</feature>
<name>A0AAN6WH41_9PEZI</name>
<dbReference type="Proteomes" id="UP001302321">
    <property type="component" value="Unassembled WGS sequence"/>
</dbReference>
<evidence type="ECO:0000256" key="1">
    <source>
        <dbReference type="SAM" id="MobiDB-lite"/>
    </source>
</evidence>
<feature type="compositionally biased region" description="Basic and acidic residues" evidence="1">
    <location>
        <begin position="218"/>
        <end position="232"/>
    </location>
</feature>
<keyword evidence="3" id="KW-1185">Reference proteome</keyword>
<proteinExistence type="predicted"/>